<evidence type="ECO:0000256" key="2">
    <source>
        <dbReference type="SAM" id="Phobius"/>
    </source>
</evidence>
<keyword evidence="2" id="KW-0812">Transmembrane</keyword>
<keyword evidence="2" id="KW-1133">Transmembrane helix</keyword>
<evidence type="ECO:0000256" key="1">
    <source>
        <dbReference type="SAM" id="MobiDB-lite"/>
    </source>
</evidence>
<dbReference type="OrthoDB" id="25521at10239"/>
<keyword evidence="2" id="KW-0472">Membrane</keyword>
<keyword evidence="4" id="KW-1185">Reference proteome</keyword>
<proteinExistence type="predicted"/>
<dbReference type="EMBL" id="JX262222">
    <property type="protein sequence ID" value="AFT97822.1"/>
    <property type="molecule type" value="Genomic_DNA"/>
</dbReference>
<accession>K4HNE8</accession>
<feature type="region of interest" description="Disordered" evidence="1">
    <location>
        <begin position="38"/>
        <end position="78"/>
    </location>
</feature>
<dbReference type="KEGG" id="vg:13827028"/>
<organism evidence="3 4">
    <name type="scientific">Propionibacterium phage P100_1</name>
    <dbReference type="NCBI Taxonomy" id="1229791"/>
    <lineage>
        <taxon>Viruses</taxon>
        <taxon>Duplodnaviria</taxon>
        <taxon>Heunggongvirae</taxon>
        <taxon>Uroviricota</taxon>
        <taxon>Caudoviricetes</taxon>
        <taxon>Pahexavirus</taxon>
        <taxon>Pahexavirus P1001</taxon>
    </lineage>
</organism>
<reference evidence="3 4" key="1">
    <citation type="journal article" date="2012" name="MBio">
        <title>Propionibacterium acnes Bacteriophages Display Limited Genetic Diversity and Broad Killing Activity against Bacterial Skin Isolates.</title>
        <authorList>
            <person name="Marinelli L.J."/>
            <person name="Fitz-Gibbon S."/>
            <person name="Hayes C."/>
            <person name="Bowman C."/>
            <person name="Inkeles M."/>
            <person name="Loncaric A."/>
            <person name="Russell D.A."/>
            <person name="Jacobs-Sera D."/>
            <person name="Cokus S."/>
            <person name="Pellegrini M."/>
            <person name="Kim J."/>
            <person name="Miller J.F."/>
            <person name="Hatfull G.F."/>
            <person name="Modlin R.L."/>
        </authorList>
    </citation>
    <scope>NUCLEOTIDE SEQUENCE [LARGE SCALE GENOMIC DNA]</scope>
</reference>
<dbReference type="GeneID" id="13827028"/>
<feature type="transmembrane region" description="Helical" evidence="2">
    <location>
        <begin position="12"/>
        <end position="34"/>
    </location>
</feature>
<name>K4HNE8_9CAUD</name>
<evidence type="ECO:0000313" key="4">
    <source>
        <dbReference type="Proteomes" id="UP000008049"/>
    </source>
</evidence>
<gene>
    <name evidence="3" type="primary">46</name>
    <name evidence="3" type="ORF">P1001_46</name>
</gene>
<dbReference type="RefSeq" id="YP_006906539.1">
    <property type="nucleotide sequence ID" value="NC_018840.1"/>
</dbReference>
<dbReference type="Proteomes" id="UP000008049">
    <property type="component" value="Segment"/>
</dbReference>
<sequence>MKREHPYTPSFFYRVLLLLTPLGGDVIFLTPMGVVEKTTTPAHTEHPPQTHKTAPRIEQQGTGRVFLPQDDSRPLQGQ</sequence>
<protein>
    <submittedName>
        <fullName evidence="3">Uncharacterized protein</fullName>
    </submittedName>
</protein>
<evidence type="ECO:0000313" key="3">
    <source>
        <dbReference type="EMBL" id="AFT97822.1"/>
    </source>
</evidence>